<protein>
    <recommendedName>
        <fullName evidence="3">LisH domain-containing protein</fullName>
    </recommendedName>
</protein>
<evidence type="ECO:0000313" key="2">
    <source>
        <dbReference type="Proteomes" id="UP001153365"/>
    </source>
</evidence>
<dbReference type="AlphaFoldDB" id="A0AAV0B685"/>
<evidence type="ECO:0000313" key="1">
    <source>
        <dbReference type="EMBL" id="CAH7681641.1"/>
    </source>
</evidence>
<comment type="caution">
    <text evidence="1">The sequence shown here is derived from an EMBL/GenBank/DDBJ whole genome shotgun (WGS) entry which is preliminary data.</text>
</comment>
<dbReference type="Proteomes" id="UP001153365">
    <property type="component" value="Unassembled WGS sequence"/>
</dbReference>
<reference evidence="1" key="1">
    <citation type="submission" date="2022-06" db="EMBL/GenBank/DDBJ databases">
        <authorList>
            <consortium name="SYNGENTA / RWTH Aachen University"/>
        </authorList>
    </citation>
    <scope>NUCLEOTIDE SEQUENCE</scope>
</reference>
<evidence type="ECO:0008006" key="3">
    <source>
        <dbReference type="Google" id="ProtNLM"/>
    </source>
</evidence>
<keyword evidence="2" id="KW-1185">Reference proteome</keyword>
<organism evidence="1 2">
    <name type="scientific">Phakopsora pachyrhizi</name>
    <name type="common">Asian soybean rust disease fungus</name>
    <dbReference type="NCBI Taxonomy" id="170000"/>
    <lineage>
        <taxon>Eukaryota</taxon>
        <taxon>Fungi</taxon>
        <taxon>Dikarya</taxon>
        <taxon>Basidiomycota</taxon>
        <taxon>Pucciniomycotina</taxon>
        <taxon>Pucciniomycetes</taxon>
        <taxon>Pucciniales</taxon>
        <taxon>Phakopsoraceae</taxon>
        <taxon>Phakopsora</taxon>
    </lineage>
</organism>
<name>A0AAV0B685_PHAPC</name>
<dbReference type="EMBL" id="CALTRL010003660">
    <property type="protein sequence ID" value="CAH7681641.1"/>
    <property type="molecule type" value="Genomic_DNA"/>
</dbReference>
<proteinExistence type="predicted"/>
<accession>A0AAV0B685</accession>
<sequence>MMVFGIDFGLGLARRTKTVVLILRVEPGKSSSSKAPADKFSGIGFASQPNPVSQVNCSPSVAPTAGASCPSSDASCFFNAYLYDYLLKQGLFEVARLFVTSGADLELAGGPKARMSVAANPILNIHKRRQSDGSLDLSSFLDPPNVQCLHLTQLFQRLHIRASTQQIALNQPTKLLQAMHLLAILRITSLKATVPVEQQTHERQLNSVPLAHPQLHNQEDVRAVEGWAAEVGTTPEPWFQMFDEEDALIVWGAVGFNMPGARMIVLWCLRPIQVTKTVSELNNLRSESGQNLVLCWESVKAAEGYEFVNLLEVLDDMEQGDEDNR</sequence>
<gene>
    <name evidence="1" type="ORF">PPACK8108_LOCUS14269</name>
</gene>